<name>A0AA36NME8_9DINO</name>
<evidence type="ECO:0000256" key="1">
    <source>
        <dbReference type="SAM" id="Coils"/>
    </source>
</evidence>
<feature type="compositionally biased region" description="Low complexity" evidence="2">
    <location>
        <begin position="506"/>
        <end position="522"/>
    </location>
</feature>
<comment type="caution">
    <text evidence="4">The sequence shown here is derived from an EMBL/GenBank/DDBJ whole genome shotgun (WGS) entry which is preliminary data.</text>
</comment>
<feature type="coiled-coil region" evidence="1">
    <location>
        <begin position="719"/>
        <end position="753"/>
    </location>
</feature>
<proteinExistence type="predicted"/>
<feature type="domain" description="PX" evidence="3">
    <location>
        <begin position="25"/>
        <end position="148"/>
    </location>
</feature>
<keyword evidence="1" id="KW-0175">Coiled coil</keyword>
<dbReference type="Gene3D" id="3.30.1520.10">
    <property type="entry name" value="Phox-like domain"/>
    <property type="match status" value="1"/>
</dbReference>
<evidence type="ECO:0000313" key="4">
    <source>
        <dbReference type="EMBL" id="CAJ1411021.1"/>
    </source>
</evidence>
<dbReference type="PROSITE" id="PS50195">
    <property type="entry name" value="PX"/>
    <property type="match status" value="1"/>
</dbReference>
<dbReference type="InterPro" id="IPR036871">
    <property type="entry name" value="PX_dom_sf"/>
</dbReference>
<dbReference type="Proteomes" id="UP001178507">
    <property type="component" value="Unassembled WGS sequence"/>
</dbReference>
<protein>
    <recommendedName>
        <fullName evidence="3">PX domain-containing protein</fullName>
    </recommendedName>
</protein>
<dbReference type="AlphaFoldDB" id="A0AA36NME8"/>
<dbReference type="InterPro" id="IPR001683">
    <property type="entry name" value="PX_dom"/>
</dbReference>
<reference evidence="4" key="1">
    <citation type="submission" date="2023-08" db="EMBL/GenBank/DDBJ databases">
        <authorList>
            <person name="Chen Y."/>
            <person name="Shah S."/>
            <person name="Dougan E. K."/>
            <person name="Thang M."/>
            <person name="Chan C."/>
        </authorList>
    </citation>
    <scope>NUCLEOTIDE SEQUENCE</scope>
</reference>
<dbReference type="CDD" id="cd06093">
    <property type="entry name" value="PX_domain"/>
    <property type="match status" value="1"/>
</dbReference>
<dbReference type="GO" id="GO:0035091">
    <property type="term" value="F:phosphatidylinositol binding"/>
    <property type="evidence" value="ECO:0007669"/>
    <property type="project" value="InterPro"/>
</dbReference>
<dbReference type="EMBL" id="CAUJNA010003852">
    <property type="protein sequence ID" value="CAJ1411021.1"/>
    <property type="molecule type" value="Genomic_DNA"/>
</dbReference>
<organism evidence="4 5">
    <name type="scientific">Effrenium voratum</name>
    <dbReference type="NCBI Taxonomy" id="2562239"/>
    <lineage>
        <taxon>Eukaryota</taxon>
        <taxon>Sar</taxon>
        <taxon>Alveolata</taxon>
        <taxon>Dinophyceae</taxon>
        <taxon>Suessiales</taxon>
        <taxon>Symbiodiniaceae</taxon>
        <taxon>Effrenium</taxon>
    </lineage>
</organism>
<dbReference type="SUPFAM" id="SSF90257">
    <property type="entry name" value="Myosin rod fragments"/>
    <property type="match status" value="1"/>
</dbReference>
<accession>A0AA36NME8</accession>
<evidence type="ECO:0000313" key="5">
    <source>
        <dbReference type="Proteomes" id="UP001178507"/>
    </source>
</evidence>
<feature type="coiled-coil region" evidence="1">
    <location>
        <begin position="607"/>
        <end position="648"/>
    </location>
</feature>
<evidence type="ECO:0000256" key="2">
    <source>
        <dbReference type="SAM" id="MobiDB-lite"/>
    </source>
</evidence>
<dbReference type="SUPFAM" id="SSF64268">
    <property type="entry name" value="PX domain"/>
    <property type="match status" value="1"/>
</dbReference>
<feature type="region of interest" description="Disordered" evidence="2">
    <location>
        <begin position="506"/>
        <end position="526"/>
    </location>
</feature>
<sequence>MLMRHQGATAAAARSMGPEQPLSVPVTVSIPRTETGRGFLGVSTALYVVEVRALDESHELHLPFEDFEKVHADFAQLFKSFPSEVRKKLSYALPPLPGVTWYAYDSPRTLDDRRQKLDALLQGLLQQREVLQDADERLWRFLQLGQAVRAALRLLVTGFVDCKLLQELQGDPKALRHSMVEDALLQILEDCQESKVESVGCSDVCNTLARLYADDCGACLAATRASAVQKRRVRLLLASEGQAGSDALLALARSDQLSWQEALAANLSTGVLELFTEAAEASSEPLAELLLRGFDGAVVSQFVDSSLTQQRKSLLNAYYCSDSSFVRLLSGLILAKLLTHGGLSDAEEAQAEAGLMHLSSPDGDNSLDFGDDPPTVLAEEPMWAWFCQLLTCPKDAGRGFALKVLATLREERRAAQNPSVLRSVLDLTQIGTFRGQAAEIVLKAWQDPEVQVNTWDDVTRDDLASISAALAQRADSALSTHGADLAELLAFLAQLQRRHLRLATLAETSTSETTTSETETSEAPSCGTAVERRMAALAGRFGPWRQTLQGTAAALALAELQNGEAHEALARLGAKTSEASNAMAALPEQNNALKSAKAEALQSMEAVRELSHDMELLLKEKMQTTQEASESAEEAKRWRAAAAEAEEREAEWSAGNQPTEFAPDFDKLQKAIASGEKALAEPSAQECWSRHQEAIERMKSTRDKVANVDARLRHASDLMPALQADLERCRQRSERLEEEARDLQTRRQEVMKNWGEVAMVTLEVGGQVLQLRRRLQEVQAKFAEETSCRLSLQLAARDLQRALVGLEEHLEDLAMDSEAPSNAELIDHCQAD</sequence>
<keyword evidence="5" id="KW-1185">Reference proteome</keyword>
<evidence type="ECO:0000259" key="3">
    <source>
        <dbReference type="PROSITE" id="PS50195"/>
    </source>
</evidence>
<gene>
    <name evidence="4" type="ORF">EVOR1521_LOCUS31709</name>
</gene>